<sequence length="120" mass="13455">RYLGLPLVSRRLSAMDCKCLTLKLVDRIQSWTSKCLSYSGRLQLIQATLHGIQNFWISNAILPKATMLECEKIMRTFLWSGSAGRRRAKVPWSTVCTPKAEGGLGIRRAGDCNKAAMLRL</sequence>
<dbReference type="AlphaFoldDB" id="A0A1Q3CTX9"/>
<organism evidence="1 2">
    <name type="scientific">Cephalotus follicularis</name>
    <name type="common">Albany pitcher plant</name>
    <dbReference type="NCBI Taxonomy" id="3775"/>
    <lineage>
        <taxon>Eukaryota</taxon>
        <taxon>Viridiplantae</taxon>
        <taxon>Streptophyta</taxon>
        <taxon>Embryophyta</taxon>
        <taxon>Tracheophyta</taxon>
        <taxon>Spermatophyta</taxon>
        <taxon>Magnoliopsida</taxon>
        <taxon>eudicotyledons</taxon>
        <taxon>Gunneridae</taxon>
        <taxon>Pentapetalae</taxon>
        <taxon>rosids</taxon>
        <taxon>fabids</taxon>
        <taxon>Oxalidales</taxon>
        <taxon>Cephalotaceae</taxon>
        <taxon>Cephalotus</taxon>
    </lineage>
</organism>
<name>A0A1Q3CTX9_CEPFO</name>
<reference evidence="2" key="1">
    <citation type="submission" date="2016-04" db="EMBL/GenBank/DDBJ databases">
        <title>Cephalotus genome sequencing.</title>
        <authorList>
            <person name="Fukushima K."/>
            <person name="Hasebe M."/>
            <person name="Fang X."/>
        </authorList>
    </citation>
    <scope>NUCLEOTIDE SEQUENCE [LARGE SCALE GENOMIC DNA]</scope>
    <source>
        <strain evidence="2">cv. St1</strain>
    </source>
</reference>
<comment type="caution">
    <text evidence="1">The sequence shown here is derived from an EMBL/GenBank/DDBJ whole genome shotgun (WGS) entry which is preliminary data.</text>
</comment>
<evidence type="ECO:0000313" key="2">
    <source>
        <dbReference type="Proteomes" id="UP000187406"/>
    </source>
</evidence>
<dbReference type="STRING" id="3775.A0A1Q3CTX9"/>
<dbReference type="PANTHER" id="PTHR33116:SF84">
    <property type="entry name" value="RNA-DIRECTED DNA POLYMERASE"/>
    <property type="match status" value="1"/>
</dbReference>
<evidence type="ECO:0000313" key="1">
    <source>
        <dbReference type="EMBL" id="GAV83581.1"/>
    </source>
</evidence>
<feature type="non-terminal residue" evidence="1">
    <location>
        <position position="1"/>
    </location>
</feature>
<dbReference type="InParanoid" id="A0A1Q3CTX9"/>
<evidence type="ECO:0008006" key="3">
    <source>
        <dbReference type="Google" id="ProtNLM"/>
    </source>
</evidence>
<dbReference type="Proteomes" id="UP000187406">
    <property type="component" value="Unassembled WGS sequence"/>
</dbReference>
<gene>
    <name evidence="1" type="ORF">CFOL_v3_27027</name>
</gene>
<proteinExistence type="predicted"/>
<protein>
    <recommendedName>
        <fullName evidence="3">Zf-RVT domain-containing protein</fullName>
    </recommendedName>
</protein>
<dbReference type="PANTHER" id="PTHR33116">
    <property type="entry name" value="REVERSE TRANSCRIPTASE ZINC-BINDING DOMAIN-CONTAINING PROTEIN-RELATED-RELATED"/>
    <property type="match status" value="1"/>
</dbReference>
<accession>A0A1Q3CTX9</accession>
<keyword evidence="2" id="KW-1185">Reference proteome</keyword>
<dbReference type="OrthoDB" id="1110086at2759"/>
<feature type="non-terminal residue" evidence="1">
    <location>
        <position position="120"/>
    </location>
</feature>
<dbReference type="EMBL" id="BDDD01002932">
    <property type="protein sequence ID" value="GAV83581.1"/>
    <property type="molecule type" value="Genomic_DNA"/>
</dbReference>